<evidence type="ECO:0000313" key="1">
    <source>
        <dbReference type="EMBL" id="HIY92171.1"/>
    </source>
</evidence>
<organism evidence="1 2">
    <name type="scientific">Candidatus Companilactobacillus pullicola</name>
    <dbReference type="NCBI Taxonomy" id="2838523"/>
    <lineage>
        <taxon>Bacteria</taxon>
        <taxon>Bacillati</taxon>
        <taxon>Bacillota</taxon>
        <taxon>Bacilli</taxon>
        <taxon>Lactobacillales</taxon>
        <taxon>Lactobacillaceae</taxon>
        <taxon>Companilactobacillus</taxon>
    </lineage>
</organism>
<reference evidence="1" key="2">
    <citation type="submission" date="2021-04" db="EMBL/GenBank/DDBJ databases">
        <authorList>
            <person name="Gilroy R."/>
        </authorList>
    </citation>
    <scope>NUCLEOTIDE SEQUENCE</scope>
    <source>
        <strain evidence="1">3204</strain>
    </source>
</reference>
<comment type="caution">
    <text evidence="1">The sequence shown here is derived from an EMBL/GenBank/DDBJ whole genome shotgun (WGS) entry which is preliminary data.</text>
</comment>
<evidence type="ECO:0000313" key="2">
    <source>
        <dbReference type="Proteomes" id="UP000824013"/>
    </source>
</evidence>
<proteinExistence type="predicted"/>
<protein>
    <submittedName>
        <fullName evidence="1">Uncharacterized protein</fullName>
    </submittedName>
</protein>
<sequence length="141" mass="16651">MNISKSLEDIVNTAYEYDNELCNNPKLGGYPLAAFGLKTNRINSQEQCIKWEAYFDRKQDGYTPKEAKIIEKNKLYRKLNHKLYIGYYRNVFYVSELSQEDDKFTPANNFPNEVKAYQGLITKIRLYQIEDKEKLKKMANN</sequence>
<dbReference type="AlphaFoldDB" id="A0A9D1ZMN7"/>
<accession>A0A9D1ZMN7</accession>
<dbReference type="Proteomes" id="UP000824013">
    <property type="component" value="Unassembled WGS sequence"/>
</dbReference>
<gene>
    <name evidence="1" type="ORF">H9820_04390</name>
</gene>
<name>A0A9D1ZMN7_9LACO</name>
<reference evidence="1" key="1">
    <citation type="journal article" date="2021" name="PeerJ">
        <title>Extensive microbial diversity within the chicken gut microbiome revealed by metagenomics and culture.</title>
        <authorList>
            <person name="Gilroy R."/>
            <person name="Ravi A."/>
            <person name="Getino M."/>
            <person name="Pursley I."/>
            <person name="Horton D.L."/>
            <person name="Alikhan N.F."/>
            <person name="Baker D."/>
            <person name="Gharbi K."/>
            <person name="Hall N."/>
            <person name="Watson M."/>
            <person name="Adriaenssens E.M."/>
            <person name="Foster-Nyarko E."/>
            <person name="Jarju S."/>
            <person name="Secka A."/>
            <person name="Antonio M."/>
            <person name="Oren A."/>
            <person name="Chaudhuri R.R."/>
            <person name="La Ragione R."/>
            <person name="Hildebrand F."/>
            <person name="Pallen M.J."/>
        </authorList>
    </citation>
    <scope>NUCLEOTIDE SEQUENCE</scope>
    <source>
        <strain evidence="1">3204</strain>
    </source>
</reference>
<dbReference type="EMBL" id="DXCM01000028">
    <property type="protein sequence ID" value="HIY92171.1"/>
    <property type="molecule type" value="Genomic_DNA"/>
</dbReference>